<reference evidence="3 4" key="1">
    <citation type="submission" date="2015-12" db="EMBL/GenBank/DDBJ databases">
        <title>The genome of Folsomia candida.</title>
        <authorList>
            <person name="Faddeeva A."/>
            <person name="Derks M.F."/>
            <person name="Anvar Y."/>
            <person name="Smit S."/>
            <person name="Van Straalen N."/>
            <person name="Roelofs D."/>
        </authorList>
    </citation>
    <scope>NUCLEOTIDE SEQUENCE [LARGE SCALE GENOMIC DNA]</scope>
    <source>
        <strain evidence="3 4">VU population</strain>
        <tissue evidence="3">Whole body</tissue>
    </source>
</reference>
<proteinExistence type="predicted"/>
<feature type="chain" id="PRO_5012443440" evidence="2">
    <location>
        <begin position="20"/>
        <end position="610"/>
    </location>
</feature>
<feature type="region of interest" description="Disordered" evidence="1">
    <location>
        <begin position="30"/>
        <end position="60"/>
    </location>
</feature>
<evidence type="ECO:0000313" key="3">
    <source>
        <dbReference type="EMBL" id="OXA52822.1"/>
    </source>
</evidence>
<feature type="region of interest" description="Disordered" evidence="1">
    <location>
        <begin position="575"/>
        <end position="610"/>
    </location>
</feature>
<sequence length="610" mass="65322">MKWCLIVSVTLWSSLLSQAAILRRSPQVLRAFPSPNPGPRNARQTDLYPSYSESGQSYASPASDAYTQQYYAPQPSASTYPNLNDYFANSYTSYAPQQKATYVPQPYTSYSSSSPYITTTTSAVAPTYSSSYAQISSLPYLSPVTTSTYSEEYEAPAAYPAASNSKSQYVTKLSSAADAYRSIADCLHSKLQSAYPSADKSESEYQAPVYGRNANVDVSYPATSGYVAPAPYTPTADASYTPTAAYTPTVDTSYTPTVDTSYTPTVDVKYTPTADASYTPAVGASYSGRSGSPLDGLTKGLPLKDLLKVLGRAKIEEIDVVAEGNQVGVVDVIVDDSGNKNNLQGTLLSDDTTVAQANARAELVDAFVKKFQAGIVNVAGENGGNNNNLDLTVLSTDTNTVQAQNGRGNNDDDFANLLKLVSNHFGGNKHNGQESKKRDEFEQLLALLVAHSQFGLANFNGQNLFNNNNLGLNLFGHKTNTFQNQHQQQLKEFRAKQIEKELIDLLLVGNQVGGANGAFDNIANNNNLAANIFSSGANTNQFQSQHHSLFKGRAEGGHGGEGHHGGMHGRAIADSANQYATSQNDAGYQASSPSGNYAASSPSSDYVQKY</sequence>
<feature type="compositionally biased region" description="Polar residues" evidence="1">
    <location>
        <begin position="51"/>
        <end position="60"/>
    </location>
</feature>
<comment type="caution">
    <text evidence="3">The sequence shown here is derived from an EMBL/GenBank/DDBJ whole genome shotgun (WGS) entry which is preliminary data.</text>
</comment>
<evidence type="ECO:0000313" key="4">
    <source>
        <dbReference type="Proteomes" id="UP000198287"/>
    </source>
</evidence>
<keyword evidence="2" id="KW-0732">Signal</keyword>
<name>A0A226E534_FOLCA</name>
<feature type="signal peptide" evidence="2">
    <location>
        <begin position="1"/>
        <end position="19"/>
    </location>
</feature>
<organism evidence="3 4">
    <name type="scientific">Folsomia candida</name>
    <name type="common">Springtail</name>
    <dbReference type="NCBI Taxonomy" id="158441"/>
    <lineage>
        <taxon>Eukaryota</taxon>
        <taxon>Metazoa</taxon>
        <taxon>Ecdysozoa</taxon>
        <taxon>Arthropoda</taxon>
        <taxon>Hexapoda</taxon>
        <taxon>Collembola</taxon>
        <taxon>Entomobryomorpha</taxon>
        <taxon>Isotomoidea</taxon>
        <taxon>Isotomidae</taxon>
        <taxon>Proisotominae</taxon>
        <taxon>Folsomia</taxon>
    </lineage>
</organism>
<keyword evidence="4" id="KW-1185">Reference proteome</keyword>
<dbReference type="AlphaFoldDB" id="A0A226E534"/>
<accession>A0A226E534</accession>
<dbReference type="EMBL" id="LNIX01000006">
    <property type="protein sequence ID" value="OXA52822.1"/>
    <property type="molecule type" value="Genomic_DNA"/>
</dbReference>
<protein>
    <submittedName>
        <fullName evidence="3">LIM domain-binding protein 3</fullName>
    </submittedName>
</protein>
<gene>
    <name evidence="3" type="ORF">Fcan01_12258</name>
</gene>
<evidence type="ECO:0000256" key="2">
    <source>
        <dbReference type="SAM" id="SignalP"/>
    </source>
</evidence>
<evidence type="ECO:0000256" key="1">
    <source>
        <dbReference type="SAM" id="MobiDB-lite"/>
    </source>
</evidence>
<dbReference type="STRING" id="158441.A0A226E534"/>
<dbReference type="Proteomes" id="UP000198287">
    <property type="component" value="Unassembled WGS sequence"/>
</dbReference>